<keyword evidence="2" id="KW-1185">Reference proteome</keyword>
<protein>
    <submittedName>
        <fullName evidence="1">Uncharacterized protein</fullName>
    </submittedName>
</protein>
<dbReference type="Proteomes" id="UP000033647">
    <property type="component" value="Unassembled WGS sequence"/>
</dbReference>
<dbReference type="AlphaFoldDB" id="A0A0F4GUM3"/>
<evidence type="ECO:0000313" key="2">
    <source>
        <dbReference type="Proteomes" id="UP000033647"/>
    </source>
</evidence>
<proteinExistence type="predicted"/>
<gene>
    <name evidence="1" type="ORF">TI39_contig313g00004</name>
</gene>
<dbReference type="OrthoDB" id="4252443at2759"/>
<comment type="caution">
    <text evidence="1">The sequence shown here is derived from an EMBL/GenBank/DDBJ whole genome shotgun (WGS) entry which is preliminary data.</text>
</comment>
<evidence type="ECO:0000313" key="1">
    <source>
        <dbReference type="EMBL" id="KJY00768.1"/>
    </source>
</evidence>
<accession>A0A0F4GUM3</accession>
<sequence length="245" mass="27535">MASIHDVWEDDLIRKTSHRLFPSVTDLRLCGWMHRGLVRAILDSIDTSRLHSFKLDSLDEEGALPGGGPIEQGTARKFSKNIRQGLISEYEELVIDNDLFERQEQSTAAIFPGPMWFPLRVLSSATLGSLSTMRLTVSSFDDKIDIRNSYTSFRHAANLVRNASSTLESLTIIFGESPYLYNPQGERCGTHALRNQQKFFEQYQVGSLFSESAVEDTAVSHLVQLFGSRNATVALVLWYAISRNS</sequence>
<name>A0A0F4GUM3_9PEZI</name>
<reference evidence="1 2" key="1">
    <citation type="submission" date="2015-03" db="EMBL/GenBank/DDBJ databases">
        <title>RNA-seq based gene annotation and comparative genomics of four Zymoseptoria species reveal species-specific pathogenicity related genes and transposable element activity.</title>
        <authorList>
            <person name="Grandaubert J."/>
            <person name="Bhattacharyya A."/>
            <person name="Stukenbrock E.H."/>
        </authorList>
    </citation>
    <scope>NUCLEOTIDE SEQUENCE [LARGE SCALE GENOMIC DNA]</scope>
    <source>
        <strain evidence="1 2">Zb18110</strain>
    </source>
</reference>
<organism evidence="1 2">
    <name type="scientific">Zymoseptoria brevis</name>
    <dbReference type="NCBI Taxonomy" id="1047168"/>
    <lineage>
        <taxon>Eukaryota</taxon>
        <taxon>Fungi</taxon>
        <taxon>Dikarya</taxon>
        <taxon>Ascomycota</taxon>
        <taxon>Pezizomycotina</taxon>
        <taxon>Dothideomycetes</taxon>
        <taxon>Dothideomycetidae</taxon>
        <taxon>Mycosphaerellales</taxon>
        <taxon>Mycosphaerellaceae</taxon>
        <taxon>Zymoseptoria</taxon>
    </lineage>
</organism>
<dbReference type="EMBL" id="LAFY01000305">
    <property type="protein sequence ID" value="KJY00768.1"/>
    <property type="molecule type" value="Genomic_DNA"/>
</dbReference>